<dbReference type="GO" id="GO:0051782">
    <property type="term" value="P:negative regulation of cell division"/>
    <property type="evidence" value="ECO:0007669"/>
    <property type="project" value="TreeGrafter"/>
</dbReference>
<proteinExistence type="predicted"/>
<dbReference type="GO" id="GO:0009898">
    <property type="term" value="C:cytoplasmic side of plasma membrane"/>
    <property type="evidence" value="ECO:0007669"/>
    <property type="project" value="TreeGrafter"/>
</dbReference>
<accession>A0A124E332</accession>
<dbReference type="PANTHER" id="PTHR43384">
    <property type="entry name" value="SEPTUM SITE-DETERMINING PROTEIN MIND HOMOLOG, CHLOROPLASTIC-RELATED"/>
    <property type="match status" value="1"/>
</dbReference>
<dbReference type="Proteomes" id="UP000069443">
    <property type="component" value="Unassembled WGS sequence"/>
</dbReference>
<dbReference type="EMBL" id="BCSY01000088">
    <property type="protein sequence ID" value="GAS98720.1"/>
    <property type="molecule type" value="Genomic_DNA"/>
</dbReference>
<dbReference type="SUPFAM" id="SSF52540">
    <property type="entry name" value="P-loop containing nucleoside triphosphate hydrolases"/>
    <property type="match status" value="1"/>
</dbReference>
<evidence type="ECO:0000313" key="3">
    <source>
        <dbReference type="EMBL" id="GAS98720.1"/>
    </source>
</evidence>
<dbReference type="RefSeq" id="WP_062659522.1">
    <property type="nucleotide sequence ID" value="NZ_BCSY01000088.1"/>
</dbReference>
<feature type="compositionally biased region" description="Polar residues" evidence="1">
    <location>
        <begin position="66"/>
        <end position="78"/>
    </location>
</feature>
<evidence type="ECO:0000259" key="2">
    <source>
        <dbReference type="Pfam" id="PF13614"/>
    </source>
</evidence>
<dbReference type="InterPro" id="IPR025669">
    <property type="entry name" value="AAA_dom"/>
</dbReference>
<sequence>MNVQDDDVARRLREKYQNAPAELIDRPAAAAPRFDDVPLPQPPAPPAPQWQPAPRGGTFSAPADTRTASTGPNDSNRSARIGVRTEGPQQGWRAVANRFGLNLPKGADEIHYDRCVAQIQRTLRGPKTIAVLSGKGAGGKTTTTLNMGATMATHQRGLKIVAASIDPLGNITDRTRGVNSQPARSVVSLASDPNLHRDSDVSSYLLTDRSGLRVLGASSADSAGFLTPEKLERAVAVLRDYFNITLIDFGLNIDSPVFHTGLALADQLVLTAATTADSIDELHVLINTLKRFGGKYIDLLHNAVVVFVQTHPGKGHIDVAAERTRVVDAYSTPVVTIPWDAHISEGGPMSLDLVDRTTQLPYVWLAAEVMSKLPD</sequence>
<protein>
    <submittedName>
        <fullName evidence="3">CobQ/CobB/MinD/ParA nucleotide binding domain pr otein</fullName>
    </submittedName>
</protein>
<keyword evidence="4" id="KW-1185">Reference proteome</keyword>
<dbReference type="Gene3D" id="3.40.50.300">
    <property type="entry name" value="P-loop containing nucleotide triphosphate hydrolases"/>
    <property type="match status" value="1"/>
</dbReference>
<dbReference type="InterPro" id="IPR050625">
    <property type="entry name" value="ParA/MinD_ATPase"/>
</dbReference>
<feature type="compositionally biased region" description="Pro residues" evidence="1">
    <location>
        <begin position="39"/>
        <end position="51"/>
    </location>
</feature>
<gene>
    <name evidence="3" type="ORF">RMCC_5685</name>
</gene>
<dbReference type="STRING" id="228230.RMCC_5685"/>
<comment type="caution">
    <text evidence="3">The sequence shown here is derived from an EMBL/GenBank/DDBJ whole genome shotgun (WGS) entry which is preliminary data.</text>
</comment>
<dbReference type="PANTHER" id="PTHR43384:SF14">
    <property type="entry name" value="ESX-1 SECRETION-ASSOCIATED PROTEIN ESPI"/>
    <property type="match status" value="1"/>
</dbReference>
<dbReference type="GO" id="GO:0016887">
    <property type="term" value="F:ATP hydrolysis activity"/>
    <property type="evidence" value="ECO:0007669"/>
    <property type="project" value="TreeGrafter"/>
</dbReference>
<evidence type="ECO:0000313" key="4">
    <source>
        <dbReference type="Proteomes" id="UP000069443"/>
    </source>
</evidence>
<dbReference type="AlphaFoldDB" id="A0A124E332"/>
<dbReference type="OrthoDB" id="4640801at2"/>
<name>A0A124E332_MYCCR</name>
<dbReference type="Pfam" id="PF13614">
    <property type="entry name" value="AAA_31"/>
    <property type="match status" value="1"/>
</dbReference>
<dbReference type="GO" id="GO:0005829">
    <property type="term" value="C:cytosol"/>
    <property type="evidence" value="ECO:0007669"/>
    <property type="project" value="TreeGrafter"/>
</dbReference>
<organism evidence="3 4">
    <name type="scientific">Mycolicibacterium canariasense</name>
    <name type="common">Mycobacterium canariasense</name>
    <dbReference type="NCBI Taxonomy" id="228230"/>
    <lineage>
        <taxon>Bacteria</taxon>
        <taxon>Bacillati</taxon>
        <taxon>Actinomycetota</taxon>
        <taxon>Actinomycetes</taxon>
        <taxon>Mycobacteriales</taxon>
        <taxon>Mycobacteriaceae</taxon>
        <taxon>Mycolicibacterium</taxon>
    </lineage>
</organism>
<dbReference type="InterPro" id="IPR027417">
    <property type="entry name" value="P-loop_NTPase"/>
</dbReference>
<reference evidence="4" key="2">
    <citation type="submission" date="2016-02" db="EMBL/GenBank/DDBJ databases">
        <title>Draft genome sequence of five rapidly growing Mycobacterium species.</title>
        <authorList>
            <person name="Katahira K."/>
            <person name="Gotou Y."/>
            <person name="Iida K."/>
            <person name="Ogura Y."/>
            <person name="Hayashi T."/>
        </authorList>
    </citation>
    <scope>NUCLEOTIDE SEQUENCE [LARGE SCALE GENOMIC DNA]</scope>
    <source>
        <strain evidence="4">JCM15298</strain>
    </source>
</reference>
<dbReference type="GO" id="GO:0005524">
    <property type="term" value="F:ATP binding"/>
    <property type="evidence" value="ECO:0007669"/>
    <property type="project" value="TreeGrafter"/>
</dbReference>
<evidence type="ECO:0000256" key="1">
    <source>
        <dbReference type="SAM" id="MobiDB-lite"/>
    </source>
</evidence>
<reference evidence="4" key="1">
    <citation type="journal article" date="2016" name="Genome Announc.">
        <title>Draft Genome Sequences of Five Rapidly Growing Mycobacterium Species, M. thermoresistibile, M. fortuitum subsp. acetamidolyticum, M. canariasense, M. brisbanense, and M. novocastrense.</title>
        <authorList>
            <person name="Katahira K."/>
            <person name="Ogura Y."/>
            <person name="Gotoh Y."/>
            <person name="Hayashi T."/>
        </authorList>
    </citation>
    <scope>NUCLEOTIDE SEQUENCE [LARGE SCALE GENOMIC DNA]</scope>
    <source>
        <strain evidence="4">JCM15298</strain>
    </source>
</reference>
<feature type="domain" description="AAA" evidence="2">
    <location>
        <begin position="127"/>
        <end position="292"/>
    </location>
</feature>
<feature type="region of interest" description="Disordered" evidence="1">
    <location>
        <begin position="15"/>
        <end position="89"/>
    </location>
</feature>